<dbReference type="AlphaFoldDB" id="A0A7G9TI36"/>
<feature type="domain" description="Late embryogenesis abundant protein LEA-2 subgroup" evidence="1">
    <location>
        <begin position="49"/>
        <end position="128"/>
    </location>
</feature>
<evidence type="ECO:0000313" key="2">
    <source>
        <dbReference type="EMBL" id="QNN79761.1"/>
    </source>
</evidence>
<gene>
    <name evidence="2" type="ORF">IAE60_17295</name>
</gene>
<dbReference type="Proteomes" id="UP000515838">
    <property type="component" value="Chromosome"/>
</dbReference>
<organism evidence="2 3">
    <name type="scientific">Pseudoxanthomonas mexicana</name>
    <dbReference type="NCBI Taxonomy" id="128785"/>
    <lineage>
        <taxon>Bacteria</taxon>
        <taxon>Pseudomonadati</taxon>
        <taxon>Pseudomonadota</taxon>
        <taxon>Gammaproteobacteria</taxon>
        <taxon>Lysobacterales</taxon>
        <taxon>Lysobacteraceae</taxon>
        <taxon>Pseudoxanthomonas</taxon>
    </lineage>
</organism>
<proteinExistence type="predicted"/>
<sequence length="157" mass="16459">MRRISLLVLMAASVLLAGCGSGMVRRVSDPAVSVQQLTVKADGQWVVELRLQNYSSIPMRFDTVKVEVRVGDQAAGTLQATPGLSVGPESADVVTVPFAPASAARIVVADALAGRRGLPYTLTGSADATPEDAKVRSFDIDTRNTLTPVPGLDGVLR</sequence>
<dbReference type="Gene3D" id="2.60.40.1820">
    <property type="match status" value="1"/>
</dbReference>
<name>A0A7G9TI36_PSEMX</name>
<dbReference type="EMBL" id="CP060731">
    <property type="protein sequence ID" value="QNN79761.1"/>
    <property type="molecule type" value="Genomic_DNA"/>
</dbReference>
<dbReference type="InterPro" id="IPR004864">
    <property type="entry name" value="LEA_2"/>
</dbReference>
<protein>
    <submittedName>
        <fullName evidence="2">LEA type 2 family protein</fullName>
    </submittedName>
</protein>
<dbReference type="RefSeq" id="WP_187574796.1">
    <property type="nucleotide sequence ID" value="NZ_CP060731.1"/>
</dbReference>
<evidence type="ECO:0000259" key="1">
    <source>
        <dbReference type="Pfam" id="PF03168"/>
    </source>
</evidence>
<dbReference type="Pfam" id="PF03168">
    <property type="entry name" value="LEA_2"/>
    <property type="match status" value="1"/>
</dbReference>
<dbReference type="PROSITE" id="PS51257">
    <property type="entry name" value="PROKAR_LIPOPROTEIN"/>
    <property type="match status" value="1"/>
</dbReference>
<dbReference type="SUPFAM" id="SSF117070">
    <property type="entry name" value="LEA14-like"/>
    <property type="match status" value="1"/>
</dbReference>
<accession>A0A7G9TI36</accession>
<dbReference type="GeneID" id="81472747"/>
<reference evidence="2 3" key="1">
    <citation type="submission" date="2020-08" db="EMBL/GenBank/DDBJ databases">
        <title>Streptomycin Non-resistant strain, P. mexicana.</title>
        <authorList>
            <person name="Ganesh-Kumar S."/>
            <person name="Zhe T."/>
            <person name="Yu Z."/>
            <person name="Min Y."/>
        </authorList>
    </citation>
    <scope>NUCLEOTIDE SEQUENCE [LARGE SCALE GENOMIC DNA]</scope>
    <source>
        <strain evidence="2 3">GTZY2</strain>
    </source>
</reference>
<evidence type="ECO:0000313" key="3">
    <source>
        <dbReference type="Proteomes" id="UP000515838"/>
    </source>
</evidence>